<dbReference type="InterPro" id="IPR006726">
    <property type="entry name" value="PHBA_efflux_AaeB/fusaric-R"/>
</dbReference>
<evidence type="ECO:0000256" key="7">
    <source>
        <dbReference type="SAM" id="Phobius"/>
    </source>
</evidence>
<dbReference type="GO" id="GO:0022857">
    <property type="term" value="F:transmembrane transporter activity"/>
    <property type="evidence" value="ECO:0007669"/>
    <property type="project" value="InterPro"/>
</dbReference>
<dbReference type="AlphaFoldDB" id="A0A8H9YXV0"/>
<feature type="transmembrane region" description="Helical" evidence="7">
    <location>
        <begin position="119"/>
        <end position="137"/>
    </location>
</feature>
<organism evidence="8">
    <name type="scientific">Pseudomonas tritici</name>
    <dbReference type="NCBI Taxonomy" id="2745518"/>
    <lineage>
        <taxon>Bacteria</taxon>
        <taxon>Pseudomonadati</taxon>
        <taxon>Pseudomonadota</taxon>
        <taxon>Gammaproteobacteria</taxon>
        <taxon>Pseudomonadales</taxon>
        <taxon>Pseudomonadaceae</taxon>
        <taxon>Pseudomonas</taxon>
    </lineage>
</organism>
<feature type="transmembrane region" description="Helical" evidence="7">
    <location>
        <begin position="494"/>
        <end position="511"/>
    </location>
</feature>
<feature type="transmembrane region" description="Helical" evidence="7">
    <location>
        <begin position="72"/>
        <end position="88"/>
    </location>
</feature>
<keyword evidence="3" id="KW-1003">Cell membrane</keyword>
<dbReference type="PANTHER" id="PTHR30509">
    <property type="entry name" value="P-HYDROXYBENZOIC ACID EFFLUX PUMP SUBUNIT-RELATED"/>
    <property type="match status" value="1"/>
</dbReference>
<keyword evidence="2" id="KW-0813">Transport</keyword>
<dbReference type="Pfam" id="PF04632">
    <property type="entry name" value="FUSC"/>
    <property type="match status" value="1"/>
</dbReference>
<protein>
    <submittedName>
        <fullName evidence="8">FUSC family protein</fullName>
    </submittedName>
</protein>
<evidence type="ECO:0000256" key="4">
    <source>
        <dbReference type="ARBA" id="ARBA00022692"/>
    </source>
</evidence>
<feature type="transmembrane region" description="Helical" evidence="7">
    <location>
        <begin position="438"/>
        <end position="455"/>
    </location>
</feature>
<keyword evidence="6 7" id="KW-0472">Membrane</keyword>
<dbReference type="PANTHER" id="PTHR30509:SF9">
    <property type="entry name" value="MULTIDRUG RESISTANCE PROTEIN MDTO"/>
    <property type="match status" value="1"/>
</dbReference>
<proteinExistence type="predicted"/>
<feature type="transmembrane region" description="Helical" evidence="7">
    <location>
        <begin position="412"/>
        <end position="432"/>
    </location>
</feature>
<feature type="transmembrane region" description="Helical" evidence="7">
    <location>
        <begin position="386"/>
        <end position="405"/>
    </location>
</feature>
<evidence type="ECO:0000313" key="8">
    <source>
        <dbReference type="EMBL" id="MBC3296114.1"/>
    </source>
</evidence>
<feature type="transmembrane region" description="Helical" evidence="7">
    <location>
        <begin position="149"/>
        <end position="170"/>
    </location>
</feature>
<feature type="transmembrane region" description="Helical" evidence="7">
    <location>
        <begin position="47"/>
        <end position="65"/>
    </location>
</feature>
<keyword evidence="4 7" id="KW-0812">Transmembrane</keyword>
<evidence type="ECO:0000256" key="6">
    <source>
        <dbReference type="ARBA" id="ARBA00023136"/>
    </source>
</evidence>
<feature type="transmembrane region" description="Helical" evidence="7">
    <location>
        <begin position="462"/>
        <end position="482"/>
    </location>
</feature>
<sequence>MKLAARSWHHLPWLNASRPQWRYALRNGIAMCLALTVAYYLNLDEPYWAMTSAAVVSFPTVGGVISKSLGRVAGSLLGATAALIIAGHTLNDPWLFLLSMAAWLGLCTWACAHFTNNVAYAFQLAGYTAAIIAFPVVNILDITELWDIAQARVCEVIIGILCGGVMMMILPSTSDGATLISALKTLHTRLLEHASLLWQPDTNDTIRLAHEKVIGQILTMNLLRIQAFWSHYRFRRQNRLLNYLLHQQLRMTSAISGLRRILLNWPNPPENTRQIIEHVLVALAHPNADMYTVARIIAPLAPVDEYDYRHRAFWSRLQYFCRLYLRSSRWIKTFEDATPITEFAVPASPSLTRHTDNFEALWSGFRTFCALMLVGSWSIVTQWESGSAALTLAAISCVLYSVAASPFNSLTLLLRTLVLLSLFSFVVKFGLMVQITDLWQFLLFLFPLLTTMQLLKLQMPKFAGLWGQLIVFMGSFIAVTNPPVYDFADFLNDNLAKILGVGLAWLAFAVLRPGSDARKSRRHIRELRRGFVDQLSRKPYLRENEYESLVYHHVSQLNSSQDELSRRWLLRWGVVLLNCSHVVWQLRTWETRSDPLSQVRDVCIALLRDVMSERGVQQRPLAVTLNELQRICEALARHHQSAARDLASIIWRLHCSLSQLEQAPPPGTIADQITPHA</sequence>
<name>A0A8H9YXV0_9PSED</name>
<evidence type="ECO:0000256" key="3">
    <source>
        <dbReference type="ARBA" id="ARBA00022475"/>
    </source>
</evidence>
<feature type="transmembrane region" description="Helical" evidence="7">
    <location>
        <begin position="21"/>
        <end position="41"/>
    </location>
</feature>
<keyword evidence="5 7" id="KW-1133">Transmembrane helix</keyword>
<dbReference type="GO" id="GO:0005886">
    <property type="term" value="C:plasma membrane"/>
    <property type="evidence" value="ECO:0007669"/>
    <property type="project" value="UniProtKB-SubCell"/>
</dbReference>
<gene>
    <name evidence="8" type="ORF">HU722_31755</name>
</gene>
<evidence type="ECO:0000256" key="2">
    <source>
        <dbReference type="ARBA" id="ARBA00022448"/>
    </source>
</evidence>
<reference evidence="8" key="1">
    <citation type="journal article" date="2020" name="Microorganisms">
        <title>Reliable Identification of Environmental Pseudomonas Isolates Using the rpoD Gene.</title>
        <authorList>
            <consortium name="The Broad Institute Genome Sequencing Platform"/>
            <person name="Girard L."/>
            <person name="Lood C."/>
            <person name="Rokni-Zadeh H."/>
            <person name="van Noort V."/>
            <person name="Lavigne R."/>
            <person name="De Mot R."/>
        </authorList>
    </citation>
    <scope>NUCLEOTIDE SEQUENCE [LARGE SCALE GENOMIC DNA]</scope>
    <source>
        <strain evidence="8">SWRI145</strain>
    </source>
</reference>
<evidence type="ECO:0000256" key="1">
    <source>
        <dbReference type="ARBA" id="ARBA00004651"/>
    </source>
</evidence>
<comment type="subcellular location">
    <subcellularLocation>
        <location evidence="1">Cell membrane</location>
        <topology evidence="1">Multi-pass membrane protein</topology>
    </subcellularLocation>
</comment>
<feature type="transmembrane region" description="Helical" evidence="7">
    <location>
        <begin position="94"/>
        <end position="112"/>
    </location>
</feature>
<dbReference type="EMBL" id="JABWQF010000024">
    <property type="protein sequence ID" value="MBC3296114.1"/>
    <property type="molecule type" value="Genomic_DNA"/>
</dbReference>
<evidence type="ECO:0000256" key="5">
    <source>
        <dbReference type="ARBA" id="ARBA00022989"/>
    </source>
</evidence>
<feature type="transmembrane region" description="Helical" evidence="7">
    <location>
        <begin position="360"/>
        <end position="380"/>
    </location>
</feature>
<accession>A0A8H9YXV0</accession>
<comment type="caution">
    <text evidence="8">The sequence shown here is derived from an EMBL/GenBank/DDBJ whole genome shotgun (WGS) entry which is preliminary data.</text>
</comment>